<dbReference type="SMART" id="SM00304">
    <property type="entry name" value="HAMP"/>
    <property type="match status" value="1"/>
</dbReference>
<dbReference type="Pfam" id="PF00672">
    <property type="entry name" value="HAMP"/>
    <property type="match status" value="1"/>
</dbReference>
<gene>
    <name evidence="6" type="ORF">ACFPYL_22295</name>
</gene>
<dbReference type="SMART" id="SM00331">
    <property type="entry name" value="PP2C_SIG"/>
    <property type="match status" value="1"/>
</dbReference>
<evidence type="ECO:0000256" key="4">
    <source>
        <dbReference type="SAM" id="Phobius"/>
    </source>
</evidence>
<dbReference type="InterPro" id="IPR036457">
    <property type="entry name" value="PPM-type-like_dom_sf"/>
</dbReference>
<accession>A0ABW1LPG3</accession>
<organism evidence="6 7">
    <name type="scientific">Nocardioides hankookensis</name>
    <dbReference type="NCBI Taxonomy" id="443157"/>
    <lineage>
        <taxon>Bacteria</taxon>
        <taxon>Bacillati</taxon>
        <taxon>Actinomycetota</taxon>
        <taxon>Actinomycetes</taxon>
        <taxon>Propionibacteriales</taxon>
        <taxon>Nocardioidaceae</taxon>
        <taxon>Nocardioides</taxon>
    </lineage>
</organism>
<dbReference type="InterPro" id="IPR001932">
    <property type="entry name" value="PPM-type_phosphatase-like_dom"/>
</dbReference>
<dbReference type="SUPFAM" id="SSF158472">
    <property type="entry name" value="HAMP domain-like"/>
    <property type="match status" value="1"/>
</dbReference>
<comment type="caution">
    <text evidence="6">The sequence shown here is derived from an EMBL/GenBank/DDBJ whole genome shotgun (WGS) entry which is preliminary data.</text>
</comment>
<keyword evidence="1 4" id="KW-0812">Transmembrane</keyword>
<dbReference type="InterPro" id="IPR052016">
    <property type="entry name" value="Bact_Sigma-Reg"/>
</dbReference>
<sequence>MPESRAPYSARAVVRVAAGAVVLLSLVIGLLLAVTVAQFVSARDRVQDDLNPARVELGTVLALYVDQETAERGYILTGRPEFLEPYDEAAPQITTKLDHLRREVSDTVADLLVEMDDAHQRWLDEAAEPELAAERRGDRSRAEELVASGDGKRLFDRVRTAYQAADQALAAEQDAANQRADVLLRRLSYLLGFTVVTFLATVLLGTGAFNRRVLRPLAELGRSSRAVASGDLQHVVRGAGPREVSEVGEDVDTMRRHLLDELDASRRASEALVLGQPAVQALQSALSELAPVGAGVEVAAQIESAEGVLAGDFIDIVDLGDDRVAMVLGDVSGHGHESAVVGLRLKSALSAMLRQAPVPDVLAAVRDGLVDSELFATVFVAVLDTAADRLSFVNAGHPPPLLVAGGRLVELEPTGPLVSGVLTDATWEVEDRAFEPGDALVVFSDGLLEARDAHGTEFGQARVESVLAATAGRAPAEVVTRLRSAVRDHAVSQRDDVTVLVVRRG</sequence>
<keyword evidence="2 6" id="KW-0378">Hydrolase</keyword>
<protein>
    <submittedName>
        <fullName evidence="6">PP2C family protein-serine/threonine phosphatase</fullName>
        <ecNumber evidence="6">3.1.3.16</ecNumber>
    </submittedName>
</protein>
<dbReference type="RefSeq" id="WP_379159737.1">
    <property type="nucleotide sequence ID" value="NZ_JBHSRJ010000009.1"/>
</dbReference>
<dbReference type="Proteomes" id="UP001596135">
    <property type="component" value="Unassembled WGS sequence"/>
</dbReference>
<evidence type="ECO:0000256" key="2">
    <source>
        <dbReference type="ARBA" id="ARBA00022801"/>
    </source>
</evidence>
<evidence type="ECO:0000313" key="7">
    <source>
        <dbReference type="Proteomes" id="UP001596135"/>
    </source>
</evidence>
<keyword evidence="4" id="KW-0472">Membrane</keyword>
<dbReference type="Gene3D" id="6.10.340.10">
    <property type="match status" value="1"/>
</dbReference>
<dbReference type="Gene3D" id="3.60.40.10">
    <property type="entry name" value="PPM-type phosphatase domain"/>
    <property type="match status" value="1"/>
</dbReference>
<dbReference type="PROSITE" id="PS50885">
    <property type="entry name" value="HAMP"/>
    <property type="match status" value="1"/>
</dbReference>
<evidence type="ECO:0000259" key="5">
    <source>
        <dbReference type="PROSITE" id="PS50885"/>
    </source>
</evidence>
<evidence type="ECO:0000256" key="1">
    <source>
        <dbReference type="ARBA" id="ARBA00022692"/>
    </source>
</evidence>
<proteinExistence type="predicted"/>
<dbReference type="PANTHER" id="PTHR43156">
    <property type="entry name" value="STAGE II SPORULATION PROTEIN E-RELATED"/>
    <property type="match status" value="1"/>
</dbReference>
<feature type="domain" description="HAMP" evidence="5">
    <location>
        <begin position="211"/>
        <end position="263"/>
    </location>
</feature>
<dbReference type="EC" id="3.1.3.16" evidence="6"/>
<evidence type="ECO:0000313" key="6">
    <source>
        <dbReference type="EMBL" id="MFC6045830.1"/>
    </source>
</evidence>
<dbReference type="InterPro" id="IPR003660">
    <property type="entry name" value="HAMP_dom"/>
</dbReference>
<evidence type="ECO:0000256" key="3">
    <source>
        <dbReference type="ARBA" id="ARBA00022989"/>
    </source>
</evidence>
<dbReference type="InterPro" id="IPR007891">
    <property type="entry name" value="CHASE3"/>
</dbReference>
<dbReference type="GO" id="GO:0004722">
    <property type="term" value="F:protein serine/threonine phosphatase activity"/>
    <property type="evidence" value="ECO:0007669"/>
    <property type="project" value="UniProtKB-EC"/>
</dbReference>
<reference evidence="7" key="1">
    <citation type="journal article" date="2019" name="Int. J. Syst. Evol. Microbiol.">
        <title>The Global Catalogue of Microorganisms (GCM) 10K type strain sequencing project: providing services to taxonomists for standard genome sequencing and annotation.</title>
        <authorList>
            <consortium name="The Broad Institute Genomics Platform"/>
            <consortium name="The Broad Institute Genome Sequencing Center for Infectious Disease"/>
            <person name="Wu L."/>
            <person name="Ma J."/>
        </authorList>
    </citation>
    <scope>NUCLEOTIDE SEQUENCE [LARGE SCALE GENOMIC DNA]</scope>
    <source>
        <strain evidence="7">CCUG 54522</strain>
    </source>
</reference>
<feature type="transmembrane region" description="Helical" evidence="4">
    <location>
        <begin position="12"/>
        <end position="37"/>
    </location>
</feature>
<dbReference type="Pfam" id="PF07228">
    <property type="entry name" value="SpoIIE"/>
    <property type="match status" value="1"/>
</dbReference>
<dbReference type="Pfam" id="PF05227">
    <property type="entry name" value="CHASE3"/>
    <property type="match status" value="1"/>
</dbReference>
<dbReference type="CDD" id="cd06225">
    <property type="entry name" value="HAMP"/>
    <property type="match status" value="1"/>
</dbReference>
<dbReference type="PANTHER" id="PTHR43156:SF2">
    <property type="entry name" value="STAGE II SPORULATION PROTEIN E"/>
    <property type="match status" value="1"/>
</dbReference>
<dbReference type="SUPFAM" id="SSF81606">
    <property type="entry name" value="PP2C-like"/>
    <property type="match status" value="1"/>
</dbReference>
<keyword evidence="7" id="KW-1185">Reference proteome</keyword>
<keyword evidence="3 4" id="KW-1133">Transmembrane helix</keyword>
<feature type="transmembrane region" description="Helical" evidence="4">
    <location>
        <begin position="187"/>
        <end position="209"/>
    </location>
</feature>
<dbReference type="CDD" id="cd19410">
    <property type="entry name" value="HK9-like_sensor"/>
    <property type="match status" value="1"/>
</dbReference>
<name>A0ABW1LPG3_9ACTN</name>
<dbReference type="EMBL" id="JBHSRJ010000009">
    <property type="protein sequence ID" value="MFC6045830.1"/>
    <property type="molecule type" value="Genomic_DNA"/>
</dbReference>